<dbReference type="InterPro" id="IPR044068">
    <property type="entry name" value="CB"/>
</dbReference>
<feature type="domain" description="Core-binding (CB)" evidence="7">
    <location>
        <begin position="5"/>
        <end position="94"/>
    </location>
</feature>
<dbReference type="InterPro" id="IPR013762">
    <property type="entry name" value="Integrase-like_cat_sf"/>
</dbReference>
<evidence type="ECO:0000313" key="9">
    <source>
        <dbReference type="Proteomes" id="UP000032900"/>
    </source>
</evidence>
<dbReference type="InterPro" id="IPR050090">
    <property type="entry name" value="Tyrosine_recombinase_XerCD"/>
</dbReference>
<keyword evidence="3 5" id="KW-0238">DNA-binding</keyword>
<dbReference type="OrthoDB" id="9801717at2"/>
<comment type="caution">
    <text evidence="8">The sequence shown here is derived from an EMBL/GenBank/DDBJ whole genome shotgun (WGS) entry which is preliminary data.</text>
</comment>
<dbReference type="PROSITE" id="PS51898">
    <property type="entry name" value="TYR_RECOMBINASE"/>
    <property type="match status" value="1"/>
</dbReference>
<dbReference type="PROSITE" id="PS51900">
    <property type="entry name" value="CB"/>
    <property type="match status" value="1"/>
</dbReference>
<keyword evidence="4" id="KW-0233">DNA recombination</keyword>
<dbReference type="STRING" id="1236989.JCM15548_14619"/>
<dbReference type="InterPro" id="IPR002104">
    <property type="entry name" value="Integrase_catalytic"/>
</dbReference>
<dbReference type="Pfam" id="PF00589">
    <property type="entry name" value="Phage_integrase"/>
    <property type="match status" value="1"/>
</dbReference>
<proteinExistence type="predicted"/>
<dbReference type="Proteomes" id="UP000032900">
    <property type="component" value="Unassembled WGS sequence"/>
</dbReference>
<keyword evidence="2" id="KW-0229">DNA integration</keyword>
<dbReference type="GO" id="GO:0015074">
    <property type="term" value="P:DNA integration"/>
    <property type="evidence" value="ECO:0007669"/>
    <property type="project" value="UniProtKB-KW"/>
</dbReference>
<dbReference type="SUPFAM" id="SSF56349">
    <property type="entry name" value="DNA breaking-rejoining enzymes"/>
    <property type="match status" value="1"/>
</dbReference>
<keyword evidence="1" id="KW-0159">Chromosome partition</keyword>
<evidence type="ECO:0000313" key="8">
    <source>
        <dbReference type="EMBL" id="GAO27768.1"/>
    </source>
</evidence>
<dbReference type="InterPro" id="IPR011010">
    <property type="entry name" value="DNA_brk_join_enz"/>
</dbReference>
<dbReference type="PANTHER" id="PTHR30349">
    <property type="entry name" value="PHAGE INTEGRASE-RELATED"/>
    <property type="match status" value="1"/>
</dbReference>
<keyword evidence="9" id="KW-1185">Reference proteome</keyword>
<dbReference type="EMBL" id="BAZW01000097">
    <property type="protein sequence ID" value="GAO27768.1"/>
    <property type="molecule type" value="Genomic_DNA"/>
</dbReference>
<evidence type="ECO:0000256" key="5">
    <source>
        <dbReference type="PROSITE-ProRule" id="PRU01248"/>
    </source>
</evidence>
<accession>A0A0E9LR44</accession>
<organism evidence="8 9">
    <name type="scientific">Geofilum rubicundum JCM 15548</name>
    <dbReference type="NCBI Taxonomy" id="1236989"/>
    <lineage>
        <taxon>Bacteria</taxon>
        <taxon>Pseudomonadati</taxon>
        <taxon>Bacteroidota</taxon>
        <taxon>Bacteroidia</taxon>
        <taxon>Marinilabiliales</taxon>
        <taxon>Marinilabiliaceae</taxon>
        <taxon>Geofilum</taxon>
    </lineage>
</organism>
<dbReference type="InterPro" id="IPR010998">
    <property type="entry name" value="Integrase_recombinase_N"/>
</dbReference>
<dbReference type="GO" id="GO:0007059">
    <property type="term" value="P:chromosome segregation"/>
    <property type="evidence" value="ECO:0007669"/>
    <property type="project" value="UniProtKB-KW"/>
</dbReference>
<evidence type="ECO:0000256" key="2">
    <source>
        <dbReference type="ARBA" id="ARBA00022908"/>
    </source>
</evidence>
<protein>
    <submittedName>
        <fullName evidence="8">Integrase</fullName>
    </submittedName>
</protein>
<evidence type="ECO:0000256" key="4">
    <source>
        <dbReference type="ARBA" id="ARBA00023172"/>
    </source>
</evidence>
<dbReference type="PANTHER" id="PTHR30349:SF81">
    <property type="entry name" value="TYROSINE RECOMBINASE XERC"/>
    <property type="match status" value="1"/>
</dbReference>
<dbReference type="Gene3D" id="1.10.150.130">
    <property type="match status" value="1"/>
</dbReference>
<name>A0A0E9LR44_9BACT</name>
<dbReference type="AlphaFoldDB" id="A0A0E9LR44"/>
<dbReference type="Gene3D" id="1.10.443.10">
    <property type="entry name" value="Intergrase catalytic core"/>
    <property type="match status" value="1"/>
</dbReference>
<gene>
    <name evidence="8" type="ORF">JCM15548_14619</name>
</gene>
<evidence type="ECO:0000259" key="6">
    <source>
        <dbReference type="PROSITE" id="PS51898"/>
    </source>
</evidence>
<evidence type="ECO:0000256" key="1">
    <source>
        <dbReference type="ARBA" id="ARBA00022829"/>
    </source>
</evidence>
<reference evidence="8 9" key="1">
    <citation type="journal article" date="2015" name="Microbes Environ.">
        <title>Distribution and evolution of nitrogen fixation genes in the phylum bacteroidetes.</title>
        <authorList>
            <person name="Inoue J."/>
            <person name="Oshima K."/>
            <person name="Suda W."/>
            <person name="Sakamoto M."/>
            <person name="Iino T."/>
            <person name="Noda S."/>
            <person name="Hongoh Y."/>
            <person name="Hattori M."/>
            <person name="Ohkuma M."/>
        </authorList>
    </citation>
    <scope>NUCLEOTIDE SEQUENCE [LARGE SCALE GENOMIC DNA]</scope>
    <source>
        <strain evidence="8">JCM 15548</strain>
    </source>
</reference>
<dbReference type="GO" id="GO:0003677">
    <property type="term" value="F:DNA binding"/>
    <property type="evidence" value="ECO:0007669"/>
    <property type="project" value="UniProtKB-UniRule"/>
</dbReference>
<sequence>MDINVILSESFEKWLKTLEYAPSTVYASVRYVNDFFFYLKSSEITNLEAIQPQTLTNYHKHLQSRKNKRQNGSLSNNYITSNINAIKRFSRYLQETGKPFFEVEIKTRPDKETSKIILTQSEIKALYKACDNSILGIRDRAILSIYYGCGLRRSEGVSLNVSDVLLKEKRIHIREGKGYKERYIPMTEAVKEDLENYIYVAREKIRNFKNTKPEALFLSMQVSRLCGNAIIERVHKLAEASKLQKDIGIHTLRHSIATHLLQSGMTLEEVSQFLGHSSLESTQIYTHLANA</sequence>
<dbReference type="GO" id="GO:0006310">
    <property type="term" value="P:DNA recombination"/>
    <property type="evidence" value="ECO:0007669"/>
    <property type="project" value="UniProtKB-KW"/>
</dbReference>
<evidence type="ECO:0000259" key="7">
    <source>
        <dbReference type="PROSITE" id="PS51900"/>
    </source>
</evidence>
<feature type="domain" description="Tyr recombinase" evidence="6">
    <location>
        <begin position="113"/>
        <end position="291"/>
    </location>
</feature>
<evidence type="ECO:0000256" key="3">
    <source>
        <dbReference type="ARBA" id="ARBA00023125"/>
    </source>
</evidence>
<dbReference type="RefSeq" id="WP_062128806.1">
    <property type="nucleotide sequence ID" value="NZ_BAZW01000097.1"/>
</dbReference>